<comment type="caution">
    <text evidence="1">The sequence shown here is derived from an EMBL/GenBank/DDBJ whole genome shotgun (WGS) entry which is preliminary data.</text>
</comment>
<evidence type="ECO:0008006" key="3">
    <source>
        <dbReference type="Google" id="ProtNLM"/>
    </source>
</evidence>
<dbReference type="RefSeq" id="WP_358364872.1">
    <property type="nucleotide sequence ID" value="NZ_JBEZFP010000236.1"/>
</dbReference>
<keyword evidence="2" id="KW-1185">Reference proteome</keyword>
<reference evidence="1 2" key="1">
    <citation type="submission" date="2024-06" db="EMBL/GenBank/DDBJ databases">
        <title>The Natural Products Discovery Center: Release of the First 8490 Sequenced Strains for Exploring Actinobacteria Biosynthetic Diversity.</title>
        <authorList>
            <person name="Kalkreuter E."/>
            <person name="Kautsar S.A."/>
            <person name="Yang D."/>
            <person name="Bader C.D."/>
            <person name="Teijaro C.N."/>
            <person name="Fluegel L."/>
            <person name="Davis C.M."/>
            <person name="Simpson J.R."/>
            <person name="Lauterbach L."/>
            <person name="Steele A.D."/>
            <person name="Gui C."/>
            <person name="Meng S."/>
            <person name="Li G."/>
            <person name="Viehrig K."/>
            <person name="Ye F."/>
            <person name="Su P."/>
            <person name="Kiefer A.F."/>
            <person name="Nichols A."/>
            <person name="Cepeda A.J."/>
            <person name="Yan W."/>
            <person name="Fan B."/>
            <person name="Jiang Y."/>
            <person name="Adhikari A."/>
            <person name="Zheng C.-J."/>
            <person name="Schuster L."/>
            <person name="Cowan T.M."/>
            <person name="Smanski M.J."/>
            <person name="Chevrette M.G."/>
            <person name="De Carvalho L.P.S."/>
            <person name="Shen B."/>
        </authorList>
    </citation>
    <scope>NUCLEOTIDE SEQUENCE [LARGE SCALE GENOMIC DNA]</scope>
    <source>
        <strain evidence="1 2">NPDC048946</strain>
    </source>
</reference>
<dbReference type="Proteomes" id="UP001551482">
    <property type="component" value="Unassembled WGS sequence"/>
</dbReference>
<evidence type="ECO:0000313" key="2">
    <source>
        <dbReference type="Proteomes" id="UP001551482"/>
    </source>
</evidence>
<accession>A0ABV3DWG1</accession>
<sequence length="46" mass="4841">MGIGPRAGRWLKEARPAGAVRIHAKMARAVELATVMGPEASIRPCG</sequence>
<name>A0ABV3DWG1_9ACTN</name>
<gene>
    <name evidence="1" type="ORF">AB0C36_42215</name>
</gene>
<proteinExistence type="predicted"/>
<organism evidence="1 2">
    <name type="scientific">Streptodolium elevatio</name>
    <dbReference type="NCBI Taxonomy" id="3157996"/>
    <lineage>
        <taxon>Bacteria</taxon>
        <taxon>Bacillati</taxon>
        <taxon>Actinomycetota</taxon>
        <taxon>Actinomycetes</taxon>
        <taxon>Kitasatosporales</taxon>
        <taxon>Streptomycetaceae</taxon>
        <taxon>Streptodolium</taxon>
    </lineage>
</organism>
<protein>
    <recommendedName>
        <fullName evidence="3">Transposase</fullName>
    </recommendedName>
</protein>
<evidence type="ECO:0000313" key="1">
    <source>
        <dbReference type="EMBL" id="MEU8140090.1"/>
    </source>
</evidence>
<dbReference type="EMBL" id="JBEZFP010000236">
    <property type="protein sequence ID" value="MEU8140090.1"/>
    <property type="molecule type" value="Genomic_DNA"/>
</dbReference>